<dbReference type="InterPro" id="IPR004358">
    <property type="entry name" value="Sig_transdc_His_kin-like_C"/>
</dbReference>
<dbReference type="Gene3D" id="3.30.565.10">
    <property type="entry name" value="Histidine kinase-like ATPase, C-terminal domain"/>
    <property type="match status" value="1"/>
</dbReference>
<proteinExistence type="predicted"/>
<dbReference type="PRINTS" id="PR00344">
    <property type="entry name" value="BCTRLSENSOR"/>
</dbReference>
<dbReference type="Gene3D" id="1.10.287.130">
    <property type="match status" value="1"/>
</dbReference>
<evidence type="ECO:0000256" key="2">
    <source>
        <dbReference type="ARBA" id="ARBA00004141"/>
    </source>
</evidence>
<keyword evidence="5" id="KW-0808">Transferase</keyword>
<comment type="caution">
    <text evidence="13">The sequence shown here is derived from an EMBL/GenBank/DDBJ whole genome shotgun (WGS) entry which is preliminary data.</text>
</comment>
<dbReference type="SMART" id="SM00387">
    <property type="entry name" value="HATPase_c"/>
    <property type="match status" value="1"/>
</dbReference>
<dbReference type="InterPro" id="IPR036097">
    <property type="entry name" value="HisK_dim/P_sf"/>
</dbReference>
<keyword evidence="8 11" id="KW-1133">Transmembrane helix</keyword>
<dbReference type="EMBL" id="JBHSJF010000003">
    <property type="protein sequence ID" value="MFC5067076.1"/>
    <property type="molecule type" value="Genomic_DNA"/>
</dbReference>
<evidence type="ECO:0000256" key="3">
    <source>
        <dbReference type="ARBA" id="ARBA00012438"/>
    </source>
</evidence>
<dbReference type="SMART" id="SM00388">
    <property type="entry name" value="HisKA"/>
    <property type="match status" value="1"/>
</dbReference>
<gene>
    <name evidence="13" type="ORF">ACFPFW_03495</name>
</gene>
<dbReference type="PANTHER" id="PTHR45436:SF15">
    <property type="entry name" value="SENSOR HISTIDINE KINASE CUSS"/>
    <property type="match status" value="1"/>
</dbReference>
<dbReference type="InterPro" id="IPR050428">
    <property type="entry name" value="TCS_sensor_his_kinase"/>
</dbReference>
<evidence type="ECO:0000256" key="8">
    <source>
        <dbReference type="ARBA" id="ARBA00022989"/>
    </source>
</evidence>
<dbReference type="RefSeq" id="WP_114957473.1">
    <property type="nucleotide sequence ID" value="NZ_JBHSJF010000003.1"/>
</dbReference>
<dbReference type="Proteomes" id="UP001595796">
    <property type="component" value="Unassembled WGS sequence"/>
</dbReference>
<dbReference type="InterPro" id="IPR003661">
    <property type="entry name" value="HisK_dim/P_dom"/>
</dbReference>
<evidence type="ECO:0000259" key="12">
    <source>
        <dbReference type="PROSITE" id="PS50109"/>
    </source>
</evidence>
<evidence type="ECO:0000256" key="6">
    <source>
        <dbReference type="ARBA" id="ARBA00022692"/>
    </source>
</evidence>
<dbReference type="SUPFAM" id="SSF55874">
    <property type="entry name" value="ATPase domain of HSP90 chaperone/DNA topoisomerase II/histidine kinase"/>
    <property type="match status" value="1"/>
</dbReference>
<accession>A0ABV9Z2K0</accession>
<feature type="domain" description="Histidine kinase" evidence="12">
    <location>
        <begin position="246"/>
        <end position="447"/>
    </location>
</feature>
<organism evidence="13 14">
    <name type="scientific">Flaviflagellibacter deserti</name>
    <dbReference type="NCBI Taxonomy" id="2267266"/>
    <lineage>
        <taxon>Bacteria</taxon>
        <taxon>Pseudomonadati</taxon>
        <taxon>Pseudomonadota</taxon>
        <taxon>Alphaproteobacteria</taxon>
        <taxon>Hyphomicrobiales</taxon>
        <taxon>Flaviflagellibacter</taxon>
    </lineage>
</organism>
<dbReference type="InterPro" id="IPR005467">
    <property type="entry name" value="His_kinase_dom"/>
</dbReference>
<evidence type="ECO:0000313" key="14">
    <source>
        <dbReference type="Proteomes" id="UP001595796"/>
    </source>
</evidence>
<evidence type="ECO:0000313" key="13">
    <source>
        <dbReference type="EMBL" id="MFC5067076.1"/>
    </source>
</evidence>
<dbReference type="InterPro" id="IPR036890">
    <property type="entry name" value="HATPase_C_sf"/>
</dbReference>
<keyword evidence="10 11" id="KW-0472">Membrane</keyword>
<keyword evidence="4" id="KW-0597">Phosphoprotein</keyword>
<evidence type="ECO:0000256" key="7">
    <source>
        <dbReference type="ARBA" id="ARBA00022777"/>
    </source>
</evidence>
<keyword evidence="6 11" id="KW-0812">Transmembrane</keyword>
<keyword evidence="9" id="KW-0902">Two-component regulatory system</keyword>
<dbReference type="Pfam" id="PF00512">
    <property type="entry name" value="HisKA"/>
    <property type="match status" value="1"/>
</dbReference>
<evidence type="ECO:0000256" key="5">
    <source>
        <dbReference type="ARBA" id="ARBA00022679"/>
    </source>
</evidence>
<dbReference type="EC" id="2.7.13.3" evidence="3"/>
<dbReference type="InterPro" id="IPR003594">
    <property type="entry name" value="HATPase_dom"/>
</dbReference>
<comment type="subcellular location">
    <subcellularLocation>
        <location evidence="2">Membrane</location>
        <topology evidence="2">Multi-pass membrane protein</topology>
    </subcellularLocation>
</comment>
<keyword evidence="14" id="KW-1185">Reference proteome</keyword>
<name>A0ABV9Z2K0_9HYPH</name>
<dbReference type="PROSITE" id="PS50109">
    <property type="entry name" value="HIS_KIN"/>
    <property type="match status" value="1"/>
</dbReference>
<dbReference type="SUPFAM" id="SSF47384">
    <property type="entry name" value="Homodimeric domain of signal transducing histidine kinase"/>
    <property type="match status" value="1"/>
</dbReference>
<dbReference type="Pfam" id="PF02518">
    <property type="entry name" value="HATPase_c"/>
    <property type="match status" value="1"/>
</dbReference>
<reference evidence="14" key="1">
    <citation type="journal article" date="2019" name="Int. J. Syst. Evol. Microbiol.">
        <title>The Global Catalogue of Microorganisms (GCM) 10K type strain sequencing project: providing services to taxonomists for standard genome sequencing and annotation.</title>
        <authorList>
            <consortium name="The Broad Institute Genomics Platform"/>
            <consortium name="The Broad Institute Genome Sequencing Center for Infectious Disease"/>
            <person name="Wu L."/>
            <person name="Ma J."/>
        </authorList>
    </citation>
    <scope>NUCLEOTIDE SEQUENCE [LARGE SCALE GENOMIC DNA]</scope>
    <source>
        <strain evidence="14">CGMCC 1.16444</strain>
    </source>
</reference>
<evidence type="ECO:0000256" key="10">
    <source>
        <dbReference type="ARBA" id="ARBA00023136"/>
    </source>
</evidence>
<evidence type="ECO:0000256" key="9">
    <source>
        <dbReference type="ARBA" id="ARBA00023012"/>
    </source>
</evidence>
<sequence length="451" mass="48816">MKARGWSLRRRLIFRLSLVLVLGTIIPVMVVIFRAAESIDTMSDRTLQDQATDIVRAFDTKTGTLSVPDTLARSYQSSNDGFLYAVFDKSGNAIASSSPRAVEVLKTANKHPAEDFFALNPVGATGGPWYAYHRPVGDYSVAVAQSGIHDDVLADSVVGELARESTPVLFAVMLFGIAVVWITLRQAFREVDAAADVAESMRPGEGVPTLATSRMPIEIRPFVDAVASAIQRLETALDSERRFIANAAHEIRTPLSILTARIDRLPPGEDRKVLAGDADRINRLVQQLLEVARLDASTLKSDRVFDLRDVVVEAVAEIAPLAVKDGREIAVTGETGALPVRADPHAIAVALRNLLENALKHTPRGSPIEIELVLPATARVNDRGPGIAEGDRERLFRRFQRGATQAPGTGLGLAITHEIMRQHQGSIRIEARPGGGSSFVLDLPTERVVAG</sequence>
<protein>
    <recommendedName>
        <fullName evidence="3">histidine kinase</fullName>
        <ecNumber evidence="3">2.7.13.3</ecNumber>
    </recommendedName>
</protein>
<evidence type="ECO:0000256" key="11">
    <source>
        <dbReference type="SAM" id="Phobius"/>
    </source>
</evidence>
<dbReference type="GO" id="GO:0016301">
    <property type="term" value="F:kinase activity"/>
    <property type="evidence" value="ECO:0007669"/>
    <property type="project" value="UniProtKB-KW"/>
</dbReference>
<feature type="transmembrane region" description="Helical" evidence="11">
    <location>
        <begin position="12"/>
        <end position="36"/>
    </location>
</feature>
<comment type="catalytic activity">
    <reaction evidence="1">
        <text>ATP + protein L-histidine = ADP + protein N-phospho-L-histidine.</text>
        <dbReference type="EC" id="2.7.13.3"/>
    </reaction>
</comment>
<dbReference type="CDD" id="cd00082">
    <property type="entry name" value="HisKA"/>
    <property type="match status" value="1"/>
</dbReference>
<keyword evidence="7 13" id="KW-0418">Kinase</keyword>
<evidence type="ECO:0000256" key="1">
    <source>
        <dbReference type="ARBA" id="ARBA00000085"/>
    </source>
</evidence>
<dbReference type="PANTHER" id="PTHR45436">
    <property type="entry name" value="SENSOR HISTIDINE KINASE YKOH"/>
    <property type="match status" value="1"/>
</dbReference>
<evidence type="ECO:0000256" key="4">
    <source>
        <dbReference type="ARBA" id="ARBA00022553"/>
    </source>
</evidence>